<name>A0AA38WWD7_9EURO</name>
<sequence>METGTPDLGHYMAKCHYGSSSSSSSNRKGIFKHSSACRPPLLRDDRPNRIIWYPGAFNPPHRGHEAFIRHCFENTQDINVIAVIILPRDDDWVTEKYSDQPGRVLFTKEERVRLWRCKENVNDLHEWSMVYDRSEDEFDSFQKRLIKRVKAAGFELRFMLAMGPDYLSCHGRPGWFDYDMGDGIVVSDVARSADFTNGKGGKLERLAGCVPWEHVTEDKEAMRQQVKRHAKSLQECTFQHDPERYDAKLKKDPYHFEKVADRRYRETKRNSRKVMVCHSKRDRHKRVRFIPAAGTVRASAINTRGISATRVEKVLSKLKRAKRGARSLAAVMKELESLVLDPEILVKVCDTNARRFKKFTRSDEAVSDSEEDASDSGGDGSDSDQDGSDSDRDGSDSDEDGNQSDEDGSDSSDDASDPNGDESGSGEDASDSDEDDSD</sequence>
<dbReference type="Gene3D" id="3.40.50.620">
    <property type="entry name" value="HUPs"/>
    <property type="match status" value="1"/>
</dbReference>
<proteinExistence type="predicted"/>
<feature type="domain" description="Cytidyltransferase-like" evidence="2">
    <location>
        <begin position="52"/>
        <end position="167"/>
    </location>
</feature>
<dbReference type="InterPro" id="IPR014729">
    <property type="entry name" value="Rossmann-like_a/b/a_fold"/>
</dbReference>
<evidence type="ECO:0000256" key="1">
    <source>
        <dbReference type="SAM" id="MobiDB-lite"/>
    </source>
</evidence>
<feature type="region of interest" description="Disordered" evidence="1">
    <location>
        <begin position="360"/>
        <end position="438"/>
    </location>
</feature>
<dbReference type="GO" id="GO:0003824">
    <property type="term" value="F:catalytic activity"/>
    <property type="evidence" value="ECO:0007669"/>
    <property type="project" value="InterPro"/>
</dbReference>
<keyword evidence="4" id="KW-1185">Reference proteome</keyword>
<feature type="compositionally biased region" description="Acidic residues" evidence="1">
    <location>
        <begin position="396"/>
        <end position="438"/>
    </location>
</feature>
<reference evidence="3" key="1">
    <citation type="submission" date="2022-10" db="EMBL/GenBank/DDBJ databases">
        <title>Culturing micro-colonial fungi from biological soil crusts in the Mojave desert and describing Neophaeococcomyces mojavensis, and introducing the new genera and species Taxawa tesnikishii.</title>
        <authorList>
            <person name="Kurbessoian T."/>
            <person name="Stajich J.E."/>
        </authorList>
    </citation>
    <scope>NUCLEOTIDE SEQUENCE</scope>
    <source>
        <strain evidence="3">TK_41</strain>
    </source>
</reference>
<dbReference type="Proteomes" id="UP001172673">
    <property type="component" value="Unassembled WGS sequence"/>
</dbReference>
<gene>
    <name evidence="3" type="ORF">H2200_013209</name>
</gene>
<dbReference type="AlphaFoldDB" id="A0AA38WWD7"/>
<dbReference type="EMBL" id="JAPDRK010000027">
    <property type="protein sequence ID" value="KAJ9602354.1"/>
    <property type="molecule type" value="Genomic_DNA"/>
</dbReference>
<organism evidence="3 4">
    <name type="scientific">Cladophialophora chaetospira</name>
    <dbReference type="NCBI Taxonomy" id="386627"/>
    <lineage>
        <taxon>Eukaryota</taxon>
        <taxon>Fungi</taxon>
        <taxon>Dikarya</taxon>
        <taxon>Ascomycota</taxon>
        <taxon>Pezizomycotina</taxon>
        <taxon>Eurotiomycetes</taxon>
        <taxon>Chaetothyriomycetidae</taxon>
        <taxon>Chaetothyriales</taxon>
        <taxon>Herpotrichiellaceae</taxon>
        <taxon>Cladophialophora</taxon>
    </lineage>
</organism>
<comment type="caution">
    <text evidence="3">The sequence shown here is derived from an EMBL/GenBank/DDBJ whole genome shotgun (WGS) entry which is preliminary data.</text>
</comment>
<evidence type="ECO:0000313" key="3">
    <source>
        <dbReference type="EMBL" id="KAJ9602354.1"/>
    </source>
</evidence>
<dbReference type="Pfam" id="PF01467">
    <property type="entry name" value="CTP_transf_like"/>
    <property type="match status" value="1"/>
</dbReference>
<accession>A0AA38WWD7</accession>
<protein>
    <recommendedName>
        <fullName evidence="2">Cytidyltransferase-like domain-containing protein</fullName>
    </recommendedName>
</protein>
<evidence type="ECO:0000259" key="2">
    <source>
        <dbReference type="Pfam" id="PF01467"/>
    </source>
</evidence>
<dbReference type="InterPro" id="IPR004821">
    <property type="entry name" value="Cyt_trans-like"/>
</dbReference>
<feature type="compositionally biased region" description="Acidic residues" evidence="1">
    <location>
        <begin position="365"/>
        <end position="374"/>
    </location>
</feature>
<evidence type="ECO:0000313" key="4">
    <source>
        <dbReference type="Proteomes" id="UP001172673"/>
    </source>
</evidence>
<dbReference type="SUPFAM" id="SSF52374">
    <property type="entry name" value="Nucleotidylyl transferase"/>
    <property type="match status" value="1"/>
</dbReference>